<protein>
    <submittedName>
        <fullName evidence="7">DNA-binding protein</fullName>
    </submittedName>
</protein>
<dbReference type="AlphaFoldDB" id="A0A916ZKU3"/>
<evidence type="ECO:0000256" key="5">
    <source>
        <dbReference type="PIRSR" id="PIRSR604254-1"/>
    </source>
</evidence>
<keyword evidence="5" id="KW-0479">Metal-binding</keyword>
<keyword evidence="3 6" id="KW-1133">Transmembrane helix</keyword>
<evidence type="ECO:0000256" key="6">
    <source>
        <dbReference type="SAM" id="Phobius"/>
    </source>
</evidence>
<dbReference type="EMBL" id="BMIQ01000003">
    <property type="protein sequence ID" value="GGE01489.1"/>
    <property type="molecule type" value="Genomic_DNA"/>
</dbReference>
<dbReference type="Pfam" id="PF03006">
    <property type="entry name" value="HlyIII"/>
    <property type="match status" value="1"/>
</dbReference>
<dbReference type="GO" id="GO:0046872">
    <property type="term" value="F:metal ion binding"/>
    <property type="evidence" value="ECO:0007669"/>
    <property type="project" value="UniProtKB-KW"/>
</dbReference>
<reference evidence="7" key="1">
    <citation type="journal article" date="2014" name="Int. J. Syst. Evol. Microbiol.">
        <title>Complete genome sequence of Corynebacterium casei LMG S-19264T (=DSM 44701T), isolated from a smear-ripened cheese.</title>
        <authorList>
            <consortium name="US DOE Joint Genome Institute (JGI-PGF)"/>
            <person name="Walter F."/>
            <person name="Albersmeier A."/>
            <person name="Kalinowski J."/>
            <person name="Ruckert C."/>
        </authorList>
    </citation>
    <scope>NUCLEOTIDE SEQUENCE</scope>
    <source>
        <strain evidence="7">CGMCC 1.15367</strain>
    </source>
</reference>
<keyword evidence="7" id="KW-0238">DNA-binding</keyword>
<feature type="transmembrane region" description="Helical" evidence="6">
    <location>
        <begin position="171"/>
        <end position="191"/>
    </location>
</feature>
<dbReference type="PANTHER" id="PTHR20855">
    <property type="entry name" value="ADIPOR/PROGESTIN RECEPTOR-RELATED"/>
    <property type="match status" value="1"/>
</dbReference>
<comment type="caution">
    <text evidence="7">The sequence shown here is derived from an EMBL/GenBank/DDBJ whole genome shotgun (WGS) entry which is preliminary data.</text>
</comment>
<proteinExistence type="predicted"/>
<organism evidence="7 8">
    <name type="scientific">Aureimonas endophytica</name>
    <dbReference type="NCBI Taxonomy" id="2027858"/>
    <lineage>
        <taxon>Bacteria</taxon>
        <taxon>Pseudomonadati</taxon>
        <taxon>Pseudomonadota</taxon>
        <taxon>Alphaproteobacteria</taxon>
        <taxon>Hyphomicrobiales</taxon>
        <taxon>Aurantimonadaceae</taxon>
        <taxon>Aureimonas</taxon>
    </lineage>
</organism>
<name>A0A916ZKU3_9HYPH</name>
<gene>
    <name evidence="7" type="ORF">GCM10011390_20470</name>
</gene>
<keyword evidence="2 6" id="KW-0812">Transmembrane</keyword>
<dbReference type="GO" id="GO:0016020">
    <property type="term" value="C:membrane"/>
    <property type="evidence" value="ECO:0007669"/>
    <property type="project" value="UniProtKB-SubCell"/>
</dbReference>
<evidence type="ECO:0000313" key="8">
    <source>
        <dbReference type="Proteomes" id="UP000644699"/>
    </source>
</evidence>
<dbReference type="PANTHER" id="PTHR20855:SF3">
    <property type="entry name" value="LD03007P"/>
    <property type="match status" value="1"/>
</dbReference>
<keyword evidence="4 6" id="KW-0472">Membrane</keyword>
<accession>A0A916ZKU3</accession>
<evidence type="ECO:0000256" key="2">
    <source>
        <dbReference type="ARBA" id="ARBA00022692"/>
    </source>
</evidence>
<sequence length="193" mass="21224">MVHALGVILTITGSMALLTFAVGHMTRVQTAGAVVYLATLMLSIGVSAAYNIWPVSRTKWLLRRLDHSAIYLLIAGTYTPFMIEMKAYAMLSCVWAISLAGVTLKLLCPGRFDRSAIGLYLALGWSGIFMFTRITETLSSTVIVLILAGGVVYSLGVLFHVWERLRFQNAIWHSFVLTAAAIHFVAVWRSLVA</sequence>
<feature type="transmembrane region" description="Helical" evidence="6">
    <location>
        <begin position="138"/>
        <end position="159"/>
    </location>
</feature>
<feature type="transmembrane region" description="Helical" evidence="6">
    <location>
        <begin position="89"/>
        <end position="108"/>
    </location>
</feature>
<keyword evidence="8" id="KW-1185">Reference proteome</keyword>
<dbReference type="Proteomes" id="UP000644699">
    <property type="component" value="Unassembled WGS sequence"/>
</dbReference>
<dbReference type="GO" id="GO:0003677">
    <property type="term" value="F:DNA binding"/>
    <property type="evidence" value="ECO:0007669"/>
    <property type="project" value="UniProtKB-KW"/>
</dbReference>
<comment type="subcellular location">
    <subcellularLocation>
        <location evidence="1">Membrane</location>
        <topology evidence="1">Multi-pass membrane protein</topology>
    </subcellularLocation>
</comment>
<evidence type="ECO:0000256" key="3">
    <source>
        <dbReference type="ARBA" id="ARBA00022989"/>
    </source>
</evidence>
<evidence type="ECO:0000256" key="1">
    <source>
        <dbReference type="ARBA" id="ARBA00004141"/>
    </source>
</evidence>
<keyword evidence="5" id="KW-0862">Zinc</keyword>
<reference evidence="7" key="2">
    <citation type="submission" date="2020-09" db="EMBL/GenBank/DDBJ databases">
        <authorList>
            <person name="Sun Q."/>
            <person name="Zhou Y."/>
        </authorList>
    </citation>
    <scope>NUCLEOTIDE SEQUENCE</scope>
    <source>
        <strain evidence="7">CGMCC 1.15367</strain>
    </source>
</reference>
<feature type="transmembrane region" description="Helical" evidence="6">
    <location>
        <begin position="115"/>
        <end position="132"/>
    </location>
</feature>
<feature type="binding site" evidence="5">
    <location>
        <position position="173"/>
    </location>
    <ligand>
        <name>Zn(2+)</name>
        <dbReference type="ChEBI" id="CHEBI:29105"/>
    </ligand>
</feature>
<feature type="transmembrane region" description="Helical" evidence="6">
    <location>
        <begin position="33"/>
        <end position="53"/>
    </location>
</feature>
<evidence type="ECO:0000256" key="4">
    <source>
        <dbReference type="ARBA" id="ARBA00023136"/>
    </source>
</evidence>
<evidence type="ECO:0000313" key="7">
    <source>
        <dbReference type="EMBL" id="GGE01489.1"/>
    </source>
</evidence>
<dbReference type="InterPro" id="IPR004254">
    <property type="entry name" value="AdipoR/HlyIII-related"/>
</dbReference>